<reference evidence="1 2" key="1">
    <citation type="journal article" date="2021" name="Elife">
        <title>Chloroplast acquisition without the gene transfer in kleptoplastic sea slugs, Plakobranchus ocellatus.</title>
        <authorList>
            <person name="Maeda T."/>
            <person name="Takahashi S."/>
            <person name="Yoshida T."/>
            <person name="Shimamura S."/>
            <person name="Takaki Y."/>
            <person name="Nagai Y."/>
            <person name="Toyoda A."/>
            <person name="Suzuki Y."/>
            <person name="Arimoto A."/>
            <person name="Ishii H."/>
            <person name="Satoh N."/>
            <person name="Nishiyama T."/>
            <person name="Hasebe M."/>
            <person name="Maruyama T."/>
            <person name="Minagawa J."/>
            <person name="Obokata J."/>
            <person name="Shigenobu S."/>
        </authorList>
    </citation>
    <scope>NUCLEOTIDE SEQUENCE [LARGE SCALE GENOMIC DNA]</scope>
</reference>
<organism evidence="1 2">
    <name type="scientific">Elysia marginata</name>
    <dbReference type="NCBI Taxonomy" id="1093978"/>
    <lineage>
        <taxon>Eukaryota</taxon>
        <taxon>Metazoa</taxon>
        <taxon>Spiralia</taxon>
        <taxon>Lophotrochozoa</taxon>
        <taxon>Mollusca</taxon>
        <taxon>Gastropoda</taxon>
        <taxon>Heterobranchia</taxon>
        <taxon>Euthyneura</taxon>
        <taxon>Panpulmonata</taxon>
        <taxon>Sacoglossa</taxon>
        <taxon>Placobranchoidea</taxon>
        <taxon>Plakobranchidae</taxon>
        <taxon>Elysia</taxon>
    </lineage>
</organism>
<dbReference type="EMBL" id="BMAT01002889">
    <property type="protein sequence ID" value="GFS16275.1"/>
    <property type="molecule type" value="Genomic_DNA"/>
</dbReference>
<name>A0AAV4J1K1_9GAST</name>
<dbReference type="PANTHER" id="PTHR36688">
    <property type="entry name" value="ENDO/EXONUCLEASE/PHOSPHATASE DOMAIN-CONTAINING PROTEIN"/>
    <property type="match status" value="1"/>
</dbReference>
<dbReference type="Proteomes" id="UP000762676">
    <property type="component" value="Unassembled WGS sequence"/>
</dbReference>
<comment type="caution">
    <text evidence="1">The sequence shown here is derived from an EMBL/GenBank/DDBJ whole genome shotgun (WGS) entry which is preliminary data.</text>
</comment>
<dbReference type="InterPro" id="IPR036691">
    <property type="entry name" value="Endo/exonu/phosph_ase_sf"/>
</dbReference>
<dbReference type="PANTHER" id="PTHR36688:SF2">
    <property type="entry name" value="ENDONUCLEASE_EXONUCLEASE_PHOSPHATASE DOMAIN-CONTAINING PROTEIN"/>
    <property type="match status" value="1"/>
</dbReference>
<evidence type="ECO:0000313" key="2">
    <source>
        <dbReference type="Proteomes" id="UP000762676"/>
    </source>
</evidence>
<dbReference type="Gene3D" id="3.60.10.10">
    <property type="entry name" value="Endonuclease/exonuclease/phosphatase"/>
    <property type="match status" value="1"/>
</dbReference>
<keyword evidence="2" id="KW-1185">Reference proteome</keyword>
<evidence type="ECO:0008006" key="3">
    <source>
        <dbReference type="Google" id="ProtNLM"/>
    </source>
</evidence>
<evidence type="ECO:0000313" key="1">
    <source>
        <dbReference type="EMBL" id="GFS16275.1"/>
    </source>
</evidence>
<dbReference type="SUPFAM" id="SSF56219">
    <property type="entry name" value="DNase I-like"/>
    <property type="match status" value="1"/>
</dbReference>
<proteinExistence type="predicted"/>
<accession>A0AAV4J1K1</accession>
<dbReference type="InterPro" id="IPR052560">
    <property type="entry name" value="RdDP_mobile_element"/>
</dbReference>
<gene>
    <name evidence="1" type="ORF">ElyMa_001468800</name>
</gene>
<dbReference type="AlphaFoldDB" id="A0AAV4J1K1"/>
<sequence>MEAVLTALTDWPPVWPWDLAGKMGRLSQREDLGETTQPTALCKLGLRKPGCQRRGLGGLATNMSLLLLKKPEDPPTFYSRSFMTTSTPDLAFATEDIALKTTRQVMGQLGGSDHKPVPIEVEMKITRNTTSALLRRNYKNANWDHFTALSDELAIPFNARSKNRNQGARAIIDTIIKSAKRS</sequence>
<protein>
    <recommendedName>
        <fullName evidence="3">Endonuclease/exonuclease/phosphatase domain-containing protein</fullName>
    </recommendedName>
</protein>